<proteinExistence type="predicted"/>
<dbReference type="OrthoDB" id="7428944at2"/>
<feature type="chain" id="PRO_5021870881" description="PepSY domain-containing protein" evidence="1">
    <location>
        <begin position="25"/>
        <end position="98"/>
    </location>
</feature>
<evidence type="ECO:0008006" key="4">
    <source>
        <dbReference type="Google" id="ProtNLM"/>
    </source>
</evidence>
<keyword evidence="3" id="KW-1185">Reference proteome</keyword>
<organism evidence="2 3">
    <name type="scientific">Sphingorhabdus contaminans</name>
    <dbReference type="NCBI Taxonomy" id="1343899"/>
    <lineage>
        <taxon>Bacteria</taxon>
        <taxon>Pseudomonadati</taxon>
        <taxon>Pseudomonadota</taxon>
        <taxon>Alphaproteobacteria</taxon>
        <taxon>Sphingomonadales</taxon>
        <taxon>Sphingomonadaceae</taxon>
        <taxon>Sphingorhabdus</taxon>
    </lineage>
</organism>
<evidence type="ECO:0000313" key="2">
    <source>
        <dbReference type="EMBL" id="TSB04131.1"/>
    </source>
</evidence>
<comment type="caution">
    <text evidence="2">The sequence shown here is derived from an EMBL/GenBank/DDBJ whole genome shotgun (WGS) entry which is preliminary data.</text>
</comment>
<reference evidence="2 3" key="1">
    <citation type="submission" date="2019-07" db="EMBL/GenBank/DDBJ databases">
        <authorList>
            <person name="Park M."/>
        </authorList>
    </citation>
    <scope>NUCLEOTIDE SEQUENCE [LARGE SCALE GENOMIC DNA]</scope>
    <source>
        <strain evidence="2 3">KCTC32445</strain>
    </source>
</reference>
<evidence type="ECO:0000313" key="3">
    <source>
        <dbReference type="Proteomes" id="UP000320160"/>
    </source>
</evidence>
<protein>
    <recommendedName>
        <fullName evidence="4">PepSY domain-containing protein</fullName>
    </recommendedName>
</protein>
<evidence type="ECO:0000256" key="1">
    <source>
        <dbReference type="SAM" id="SignalP"/>
    </source>
</evidence>
<keyword evidence="1" id="KW-0732">Signal</keyword>
<dbReference type="EMBL" id="VKKU01000001">
    <property type="protein sequence ID" value="TSB04131.1"/>
    <property type="molecule type" value="Genomic_DNA"/>
</dbReference>
<dbReference type="RefSeq" id="WP_143775005.1">
    <property type="nucleotide sequence ID" value="NZ_VKKU01000001.1"/>
</dbReference>
<name>A0A553WHG3_9SPHN</name>
<feature type="signal peptide" evidence="1">
    <location>
        <begin position="1"/>
        <end position="24"/>
    </location>
</feature>
<dbReference type="AlphaFoldDB" id="A0A553WHG3"/>
<accession>A0A553WHG3</accession>
<sequence>MLNRKKFLSLAMLAAIAATLPAEARRGEQDDAREDWQNGKVKSLREIEGNVVPRMRGMQYLGPEYDPTAQVYRLKFINKDRVIFVDVDGKTGSVLRQR</sequence>
<gene>
    <name evidence="2" type="ORF">FOM92_01450</name>
</gene>
<dbReference type="Proteomes" id="UP000320160">
    <property type="component" value="Unassembled WGS sequence"/>
</dbReference>